<dbReference type="PANTHER" id="PTHR47967:SF128">
    <property type="entry name" value="ASPARTIC PROTEINASE CDR1-LIKE"/>
    <property type="match status" value="1"/>
</dbReference>
<proteinExistence type="inferred from homology"/>
<dbReference type="OrthoDB" id="504467at2759"/>
<dbReference type="GO" id="GO:1990904">
    <property type="term" value="C:ribonucleoprotein complex"/>
    <property type="evidence" value="ECO:0007669"/>
    <property type="project" value="UniProtKB-KW"/>
</dbReference>
<evidence type="ECO:0000256" key="4">
    <source>
        <dbReference type="ARBA" id="ARBA00022801"/>
    </source>
</evidence>
<evidence type="ECO:0000256" key="5">
    <source>
        <dbReference type="ARBA" id="ARBA00022980"/>
    </source>
</evidence>
<dbReference type="FunFam" id="2.40.10.190:FF:000001">
    <property type="entry name" value="60S ribosomal protein L35a"/>
    <property type="match status" value="1"/>
</dbReference>
<organism evidence="8 9">
    <name type="scientific">Cuscuta campestris</name>
    <dbReference type="NCBI Taxonomy" id="132261"/>
    <lineage>
        <taxon>Eukaryota</taxon>
        <taxon>Viridiplantae</taxon>
        <taxon>Streptophyta</taxon>
        <taxon>Embryophyta</taxon>
        <taxon>Tracheophyta</taxon>
        <taxon>Spermatophyta</taxon>
        <taxon>Magnoliopsida</taxon>
        <taxon>eudicotyledons</taxon>
        <taxon>Gunneridae</taxon>
        <taxon>Pentapetalae</taxon>
        <taxon>asterids</taxon>
        <taxon>lamiids</taxon>
        <taxon>Solanales</taxon>
        <taxon>Convolvulaceae</taxon>
        <taxon>Cuscuteae</taxon>
        <taxon>Cuscuta</taxon>
        <taxon>Cuscuta subgen. Grammica</taxon>
        <taxon>Cuscuta sect. Cleistogrammica</taxon>
    </lineage>
</organism>
<dbReference type="InterPro" id="IPR009000">
    <property type="entry name" value="Transl_B-barrel_sf"/>
</dbReference>
<dbReference type="Gene3D" id="2.40.70.10">
    <property type="entry name" value="Acid Proteases"/>
    <property type="match status" value="2"/>
</dbReference>
<dbReference type="GO" id="GO:0005576">
    <property type="term" value="C:extracellular region"/>
    <property type="evidence" value="ECO:0007669"/>
    <property type="project" value="TreeGrafter"/>
</dbReference>
<comment type="similarity">
    <text evidence="2">Belongs to the eukaryotic ribosomal protein eL33 family.</text>
</comment>
<dbReference type="HAMAP" id="MF_00573">
    <property type="entry name" value="Ribosomal_eL33"/>
    <property type="match status" value="1"/>
</dbReference>
<evidence type="ECO:0000256" key="6">
    <source>
        <dbReference type="ARBA" id="ARBA00023274"/>
    </source>
</evidence>
<dbReference type="GO" id="GO:0005840">
    <property type="term" value="C:ribosome"/>
    <property type="evidence" value="ECO:0007669"/>
    <property type="project" value="UniProtKB-KW"/>
</dbReference>
<dbReference type="InterPro" id="IPR018266">
    <property type="entry name" value="Ribosomal_eL33_CS"/>
</dbReference>
<dbReference type="InterPro" id="IPR032861">
    <property type="entry name" value="TAXi_N"/>
</dbReference>
<dbReference type="Pfam" id="PF14541">
    <property type="entry name" value="TAXi_C"/>
    <property type="match status" value="1"/>
</dbReference>
<keyword evidence="5" id="KW-0689">Ribosomal protein</keyword>
<dbReference type="Gene3D" id="2.40.10.190">
    <property type="entry name" value="translation elongation factor selb, chain A, domain 4"/>
    <property type="match status" value="1"/>
</dbReference>
<evidence type="ECO:0000256" key="2">
    <source>
        <dbReference type="ARBA" id="ARBA00009269"/>
    </source>
</evidence>
<dbReference type="Pfam" id="PF14543">
    <property type="entry name" value="TAXi_N"/>
    <property type="match status" value="1"/>
</dbReference>
<evidence type="ECO:0000256" key="1">
    <source>
        <dbReference type="ARBA" id="ARBA00007447"/>
    </source>
</evidence>
<dbReference type="GO" id="GO:0003729">
    <property type="term" value="F:mRNA binding"/>
    <property type="evidence" value="ECO:0007669"/>
    <property type="project" value="UniProtKB-ARBA"/>
</dbReference>
<reference evidence="8 9" key="1">
    <citation type="submission" date="2018-04" db="EMBL/GenBank/DDBJ databases">
        <authorList>
            <person name="Vogel A."/>
        </authorList>
    </citation>
    <scope>NUCLEOTIDE SEQUENCE [LARGE SCALE GENOMIC DNA]</scope>
</reference>
<keyword evidence="4" id="KW-0378">Hydrolase</keyword>
<dbReference type="AlphaFoldDB" id="A0A484LYI6"/>
<dbReference type="GO" id="GO:0003735">
    <property type="term" value="F:structural constituent of ribosome"/>
    <property type="evidence" value="ECO:0007669"/>
    <property type="project" value="InterPro"/>
</dbReference>
<gene>
    <name evidence="8" type="ORF">CCAM_LOCUS22940</name>
</gene>
<dbReference type="PROSITE" id="PS01105">
    <property type="entry name" value="RIBOSOMAL_L35AE"/>
    <property type="match status" value="1"/>
</dbReference>
<sequence length="390" mass="42971">MKRRAATTLPGLPGSATAKFATDAEYAIGYYAMKFSIGTPPVERFAAMDTGSDLTWIQCEPCRGVCFPQDMPLFEPSTSASYTRLPCDTPICLEGGWYSCDTSTNLCHYDYGYMDASYPHGDLAYDTLAIGDTNGDNISFIKQANIGRFMYCLPWYSEANVSTHIAFDSDAVIPDPDGVVSTPMVDTESGMLVDSGTTLTYLPNELHEALITELRSVVKSTPVSDPSGTFRLCYNASDIAAEVFPAVAAHFAGGAVVQLSPKALLSYYVADGFHSRGKMVKGRQGERIRLYVRGTVLGYKRSKSNQYPNTSLIQIEGVNTKEEVSWYLGKRMAYVYKAKTKKNDSLYRCIWGKVCRPHGNSGVVRAKFKSNLPPKSMGNKVRVFMYPSHI</sequence>
<keyword evidence="6" id="KW-0687">Ribonucleoprotein</keyword>
<dbReference type="GO" id="GO:0008233">
    <property type="term" value="F:peptidase activity"/>
    <property type="evidence" value="ECO:0007669"/>
    <property type="project" value="UniProtKB-KW"/>
</dbReference>
<dbReference type="SUPFAM" id="SSF50630">
    <property type="entry name" value="Acid proteases"/>
    <property type="match status" value="1"/>
</dbReference>
<dbReference type="GO" id="GO:0006508">
    <property type="term" value="P:proteolysis"/>
    <property type="evidence" value="ECO:0007669"/>
    <property type="project" value="UniProtKB-KW"/>
</dbReference>
<accession>A0A484LYI6</accession>
<dbReference type="Pfam" id="PF01247">
    <property type="entry name" value="Ribosomal_L35Ae"/>
    <property type="match status" value="1"/>
</dbReference>
<dbReference type="EMBL" id="OOIL02002239">
    <property type="protein sequence ID" value="VFQ81164.1"/>
    <property type="molecule type" value="Genomic_DNA"/>
</dbReference>
<name>A0A484LYI6_9ASTE</name>
<evidence type="ECO:0000313" key="8">
    <source>
        <dbReference type="EMBL" id="VFQ81164.1"/>
    </source>
</evidence>
<dbReference type="PROSITE" id="PS51767">
    <property type="entry name" value="PEPTIDASE_A1"/>
    <property type="match status" value="1"/>
</dbReference>
<dbReference type="GO" id="GO:0006412">
    <property type="term" value="P:translation"/>
    <property type="evidence" value="ECO:0007669"/>
    <property type="project" value="InterPro"/>
</dbReference>
<dbReference type="InterPro" id="IPR038661">
    <property type="entry name" value="Ribosomal_eL33_sf"/>
</dbReference>
<dbReference type="InterPro" id="IPR033121">
    <property type="entry name" value="PEPTIDASE_A1"/>
</dbReference>
<dbReference type="InterPro" id="IPR032799">
    <property type="entry name" value="TAXi_C"/>
</dbReference>
<dbReference type="InterPro" id="IPR051708">
    <property type="entry name" value="Plant_Aspart_Prot_A1"/>
</dbReference>
<dbReference type="Proteomes" id="UP000595140">
    <property type="component" value="Unassembled WGS sequence"/>
</dbReference>
<dbReference type="InterPro" id="IPR001780">
    <property type="entry name" value="Ribosomal_eL33"/>
</dbReference>
<dbReference type="SUPFAM" id="SSF50447">
    <property type="entry name" value="Translation proteins"/>
    <property type="match status" value="1"/>
</dbReference>
<evidence type="ECO:0000256" key="3">
    <source>
        <dbReference type="ARBA" id="ARBA00022670"/>
    </source>
</evidence>
<dbReference type="InterPro" id="IPR021109">
    <property type="entry name" value="Peptidase_aspartic_dom_sf"/>
</dbReference>
<evidence type="ECO:0000313" key="9">
    <source>
        <dbReference type="Proteomes" id="UP000595140"/>
    </source>
</evidence>
<keyword evidence="9" id="KW-1185">Reference proteome</keyword>
<protein>
    <recommendedName>
        <fullName evidence="7">Peptidase A1 domain-containing protein</fullName>
    </recommendedName>
</protein>
<evidence type="ECO:0000259" key="7">
    <source>
        <dbReference type="PROSITE" id="PS51767"/>
    </source>
</evidence>
<comment type="similarity">
    <text evidence="1">Belongs to the peptidase A1 family.</text>
</comment>
<dbReference type="PANTHER" id="PTHR47967">
    <property type="entry name" value="OS07G0603500 PROTEIN-RELATED"/>
    <property type="match status" value="1"/>
</dbReference>
<feature type="domain" description="Peptidase A1" evidence="7">
    <location>
        <begin position="31"/>
        <end position="140"/>
    </location>
</feature>
<keyword evidence="3" id="KW-0645">Protease</keyword>